<dbReference type="EMBL" id="CM042039">
    <property type="protein sequence ID" value="KAI3726571.1"/>
    <property type="molecule type" value="Genomic_DNA"/>
</dbReference>
<organism evidence="1 2">
    <name type="scientific">Smallanthus sonchifolius</name>
    <dbReference type="NCBI Taxonomy" id="185202"/>
    <lineage>
        <taxon>Eukaryota</taxon>
        <taxon>Viridiplantae</taxon>
        <taxon>Streptophyta</taxon>
        <taxon>Embryophyta</taxon>
        <taxon>Tracheophyta</taxon>
        <taxon>Spermatophyta</taxon>
        <taxon>Magnoliopsida</taxon>
        <taxon>eudicotyledons</taxon>
        <taxon>Gunneridae</taxon>
        <taxon>Pentapetalae</taxon>
        <taxon>asterids</taxon>
        <taxon>campanulids</taxon>
        <taxon>Asterales</taxon>
        <taxon>Asteraceae</taxon>
        <taxon>Asteroideae</taxon>
        <taxon>Heliantheae alliance</taxon>
        <taxon>Millerieae</taxon>
        <taxon>Smallanthus</taxon>
    </lineage>
</organism>
<gene>
    <name evidence="1" type="ORF">L1987_66369</name>
</gene>
<evidence type="ECO:0000313" key="1">
    <source>
        <dbReference type="EMBL" id="KAI3726571.1"/>
    </source>
</evidence>
<keyword evidence="2" id="KW-1185">Reference proteome</keyword>
<protein>
    <submittedName>
        <fullName evidence="1">Uncharacterized protein</fullName>
    </submittedName>
</protein>
<proteinExistence type="predicted"/>
<name>A0ACB9BWX7_9ASTR</name>
<evidence type="ECO:0000313" key="2">
    <source>
        <dbReference type="Proteomes" id="UP001056120"/>
    </source>
</evidence>
<comment type="caution">
    <text evidence="1">The sequence shown here is derived from an EMBL/GenBank/DDBJ whole genome shotgun (WGS) entry which is preliminary data.</text>
</comment>
<dbReference type="Proteomes" id="UP001056120">
    <property type="component" value="Linkage Group LG22"/>
</dbReference>
<reference evidence="2" key="1">
    <citation type="journal article" date="2022" name="Mol. Ecol. Resour.">
        <title>The genomes of chicory, endive, great burdock and yacon provide insights into Asteraceae palaeo-polyploidization history and plant inulin production.</title>
        <authorList>
            <person name="Fan W."/>
            <person name="Wang S."/>
            <person name="Wang H."/>
            <person name="Wang A."/>
            <person name="Jiang F."/>
            <person name="Liu H."/>
            <person name="Zhao H."/>
            <person name="Xu D."/>
            <person name="Zhang Y."/>
        </authorList>
    </citation>
    <scope>NUCLEOTIDE SEQUENCE [LARGE SCALE GENOMIC DNA]</scope>
    <source>
        <strain evidence="2">cv. Yunnan</strain>
    </source>
</reference>
<sequence length="71" mass="7997">MPNSSQLQYIMDRVTQGDNGSIGGRGEEKKFKNLSPLMGNAIEKEKRNACSWQANMKDICRHLSILALEML</sequence>
<accession>A0ACB9BWX7</accession>
<reference evidence="1 2" key="2">
    <citation type="journal article" date="2022" name="Mol. Ecol. Resour.">
        <title>The genomes of chicory, endive, great burdock and yacon provide insights into Asteraceae paleo-polyploidization history and plant inulin production.</title>
        <authorList>
            <person name="Fan W."/>
            <person name="Wang S."/>
            <person name="Wang H."/>
            <person name="Wang A."/>
            <person name="Jiang F."/>
            <person name="Liu H."/>
            <person name="Zhao H."/>
            <person name="Xu D."/>
            <person name="Zhang Y."/>
        </authorList>
    </citation>
    <scope>NUCLEOTIDE SEQUENCE [LARGE SCALE GENOMIC DNA]</scope>
    <source>
        <strain evidence="2">cv. Yunnan</strain>
        <tissue evidence="1">Leaves</tissue>
    </source>
</reference>